<protein>
    <submittedName>
        <fullName evidence="1">Uncharacterized protein</fullName>
    </submittedName>
</protein>
<proteinExistence type="predicted"/>
<organism evidence="1 2">
    <name type="scientific">Brachionus plicatilis</name>
    <name type="common">Marine rotifer</name>
    <name type="synonym">Brachionus muelleri</name>
    <dbReference type="NCBI Taxonomy" id="10195"/>
    <lineage>
        <taxon>Eukaryota</taxon>
        <taxon>Metazoa</taxon>
        <taxon>Spiralia</taxon>
        <taxon>Gnathifera</taxon>
        <taxon>Rotifera</taxon>
        <taxon>Eurotatoria</taxon>
        <taxon>Monogononta</taxon>
        <taxon>Pseudotrocha</taxon>
        <taxon>Ploima</taxon>
        <taxon>Brachionidae</taxon>
        <taxon>Brachionus</taxon>
    </lineage>
</organism>
<dbReference type="EMBL" id="REGN01000608">
    <property type="protein sequence ID" value="RNA40671.1"/>
    <property type="molecule type" value="Genomic_DNA"/>
</dbReference>
<dbReference type="AlphaFoldDB" id="A0A3M7SXX3"/>
<reference evidence="1 2" key="1">
    <citation type="journal article" date="2018" name="Sci. Rep.">
        <title>Genomic signatures of local adaptation to the degree of environmental predictability in rotifers.</title>
        <authorList>
            <person name="Franch-Gras L."/>
            <person name="Hahn C."/>
            <person name="Garcia-Roger E.M."/>
            <person name="Carmona M.J."/>
            <person name="Serra M."/>
            <person name="Gomez A."/>
        </authorList>
    </citation>
    <scope>NUCLEOTIDE SEQUENCE [LARGE SCALE GENOMIC DNA]</scope>
    <source>
        <strain evidence="1">HYR1</strain>
    </source>
</reference>
<dbReference type="Proteomes" id="UP000276133">
    <property type="component" value="Unassembled WGS sequence"/>
</dbReference>
<keyword evidence="2" id="KW-1185">Reference proteome</keyword>
<sequence length="95" mass="11299">MLNKQPLLNFGNFSNFPDIEKYIGRSLCFLRFHLIFSIRLILLRFRHQYLENELFEKLGIILKLVNNYLSVIINKSLAYIRIPFWSEGSALFSND</sequence>
<evidence type="ECO:0000313" key="2">
    <source>
        <dbReference type="Proteomes" id="UP000276133"/>
    </source>
</evidence>
<comment type="caution">
    <text evidence="1">The sequence shown here is derived from an EMBL/GenBank/DDBJ whole genome shotgun (WGS) entry which is preliminary data.</text>
</comment>
<accession>A0A3M7SXX3</accession>
<gene>
    <name evidence="1" type="ORF">BpHYR1_023160</name>
</gene>
<evidence type="ECO:0000313" key="1">
    <source>
        <dbReference type="EMBL" id="RNA40671.1"/>
    </source>
</evidence>
<name>A0A3M7SXX3_BRAPC</name>